<evidence type="ECO:0000313" key="1">
    <source>
        <dbReference type="EMBL" id="CAE0324024.1"/>
    </source>
</evidence>
<organism evidence="1">
    <name type="scientific">Strombidium inclinatum</name>
    <dbReference type="NCBI Taxonomy" id="197538"/>
    <lineage>
        <taxon>Eukaryota</taxon>
        <taxon>Sar</taxon>
        <taxon>Alveolata</taxon>
        <taxon>Ciliophora</taxon>
        <taxon>Intramacronucleata</taxon>
        <taxon>Spirotrichea</taxon>
        <taxon>Oligotrichia</taxon>
        <taxon>Strombidiidae</taxon>
        <taxon>Strombidium</taxon>
    </lineage>
</organism>
<dbReference type="EMBL" id="HBIH01011125">
    <property type="protein sequence ID" value="CAE0324024.1"/>
    <property type="molecule type" value="Transcribed_RNA"/>
</dbReference>
<protein>
    <submittedName>
        <fullName evidence="1">Uncharacterized protein</fullName>
    </submittedName>
</protein>
<accession>A0A7S3IJX0</accession>
<reference evidence="1" key="1">
    <citation type="submission" date="2021-01" db="EMBL/GenBank/DDBJ databases">
        <authorList>
            <person name="Corre E."/>
            <person name="Pelletier E."/>
            <person name="Niang G."/>
            <person name="Scheremetjew M."/>
            <person name="Finn R."/>
            <person name="Kale V."/>
            <person name="Holt S."/>
            <person name="Cochrane G."/>
            <person name="Meng A."/>
            <person name="Brown T."/>
            <person name="Cohen L."/>
        </authorList>
    </citation>
    <scope>NUCLEOTIDE SEQUENCE</scope>
    <source>
        <strain evidence="1">S3</strain>
    </source>
</reference>
<proteinExistence type="predicted"/>
<sequence length="166" mass="18665">MRSRRVRHVVLVTDSHAHGVIENVVLHFILLLEDKLDLVVLTVPVVGEGTFDLSVLWLWNPLVCELELLQAEKHLIREVCCCLLVGGCLHDHASLILVLKSKYRLFMVQVSFIISLRLNIAGHLQLRTVVSPEDSEAHLVNALARIVFFSYWRDRCAAGVGGPEIV</sequence>
<gene>
    <name evidence="1" type="ORF">SINC0208_LOCUS4610</name>
</gene>
<dbReference type="AlphaFoldDB" id="A0A7S3IJX0"/>
<name>A0A7S3IJX0_9SPIT</name>